<sequence length="177" mass="20128">MEVMSEEERGIFASFMTQMRSLQQVEPSVAATGAAGDIIGVCLGQMRSQRAALLDIEQSLVQFMERTHAKLEAERNTVDANIEYIEARMNAHPEFVRRPQPDLEFRRKQLFRENHTMCIAAEAYIRCVGSYGHKPTLESLIAALKNDIPESMVRKSYNLTKVAKFLNTHAEIFPRPV</sequence>
<feature type="coiled-coil region" evidence="1">
    <location>
        <begin position="54"/>
        <end position="81"/>
    </location>
</feature>
<proteinExistence type="predicted"/>
<protein>
    <submittedName>
        <fullName evidence="2">Uncharacterized protein</fullName>
    </submittedName>
</protein>
<accession>A0A6C0KBS0</accession>
<dbReference type="EMBL" id="MN740839">
    <property type="protein sequence ID" value="QHU14280.1"/>
    <property type="molecule type" value="Genomic_DNA"/>
</dbReference>
<keyword evidence="1" id="KW-0175">Coiled coil</keyword>
<reference evidence="2" key="1">
    <citation type="journal article" date="2020" name="Nature">
        <title>Giant virus diversity and host interactions through global metagenomics.</title>
        <authorList>
            <person name="Schulz F."/>
            <person name="Roux S."/>
            <person name="Paez-Espino D."/>
            <person name="Jungbluth S."/>
            <person name="Walsh D.A."/>
            <person name="Denef V.J."/>
            <person name="McMahon K.D."/>
            <person name="Konstantinidis K.T."/>
            <person name="Eloe-Fadrosh E.A."/>
            <person name="Kyrpides N.C."/>
            <person name="Woyke T."/>
        </authorList>
    </citation>
    <scope>NUCLEOTIDE SEQUENCE</scope>
    <source>
        <strain evidence="2">GVMAG-S-1102113-118</strain>
    </source>
</reference>
<evidence type="ECO:0000256" key="1">
    <source>
        <dbReference type="SAM" id="Coils"/>
    </source>
</evidence>
<name>A0A6C0KBS0_9ZZZZ</name>
<organism evidence="2">
    <name type="scientific">viral metagenome</name>
    <dbReference type="NCBI Taxonomy" id="1070528"/>
    <lineage>
        <taxon>unclassified sequences</taxon>
        <taxon>metagenomes</taxon>
        <taxon>organismal metagenomes</taxon>
    </lineage>
</organism>
<dbReference type="AlphaFoldDB" id="A0A6C0KBS0"/>
<evidence type="ECO:0000313" key="2">
    <source>
        <dbReference type="EMBL" id="QHU14280.1"/>
    </source>
</evidence>